<protein>
    <submittedName>
        <fullName evidence="2">Uncharacterized protein</fullName>
    </submittedName>
</protein>
<sequence>MPTTETDRRQRRRLRGSPLPIHAQKESLFRIIALIDRRTEVGRHLLQRGRLFRVGARVGDVERLIVDGTRRENRRRHRRRARPQAIPDRFVGLNGASRRGVPRLLLVGRFRHEGRCGERLHADVEAPRETPGTTNAIVDRTTNADVRPPPKGDLAARVVGACSLQQTFMAKALEVIDFDETPEKARCLGDNDRDKVELRLEPAPGLRMIGRKHRGCASNRIRGDAVKRFLSYLHRPGKRTPIACILQQSAFFFRPASRRTTRGLLATTEGRDDEPDRGDEGPEAGARRSRRHCAAEAAPFEGRPVIGGAGGETGAERLPDVGTDERIGAAAGGGRIDLAAVDALAAAHRGVAHTSALAVTAVGVAFAGRGAAGPVGAARRLAFRGGCTDFSIKLSALFVAVAGAGEALVRGAAGVEIRLLREAGGIAGARLVAVAPCVAFIVGRTANTAPTVADRRAALGIAGAGLADRLAALLVVETDRRAAGRGGRAGRAVFEAAAVVNGLTGLRETDQRGRIRLANPSDPRRDMLRVDRDRVAIRNRRLALAGRHVAPAVLAVAVGHTSIRADTGAALAAEARAANGRRVPGRTSRLAVTEPAEAVDDRADGRFADGAPDARRAGAVELGSAGSRLAIGRRLEPGIAPPLATFGSQAPVPVLQNALLLHSASFLQPRQLPAPAPATSQIGFVFTWQGWLAALPSLPLQAMQADIVELGGVGRQGRVRPLELLPLDDDLRLACERDELLRRPMPFSILGDRRDGIVHTIVGAKAGLTADQPMLNARSTRACRRIQTDEPVAVSLTANEHLHAVGRARLHGDEVLREEASSGPRERLTQVFARARRRVRRRRERRPLAIGEVREVDVRRLPSVRTVLPILFEDHVARKRFFQSVYSNRLLSGARDCEGRDASERENRANEFHRNTGATTNETAAGRGGPMCRRPTLGARIVGCRASWRTSAHRSKGNTGARRLRDVEFANVTRSLAVRAQECHVRAMDRVAPRTPAGAKRRHPALERPSVCPRLRPGGAPAAARARALELDLWEGQALLGFVPFKMEKIAPPLIPPALGLEFWRRTCGLTCITQTFWGLPYFHADMSFEAGDSLVTYESRRRHQHTHFRARARFGEVLATPEAPSAPTPLRLEYYLLERYLLFVARRGELHCGAVHQRPYPRRAVDLRGFYEYLTTAVGLSGVSAPICAHASSGVSVEVFSTFPVAKLPLQR</sequence>
<dbReference type="InterPro" id="IPR018644">
    <property type="entry name" value="DUF2071"/>
</dbReference>
<dbReference type="Pfam" id="PF09844">
    <property type="entry name" value="DUF2071"/>
    <property type="match status" value="1"/>
</dbReference>
<feature type="compositionally biased region" description="Basic and acidic residues" evidence="1">
    <location>
        <begin position="905"/>
        <end position="914"/>
    </location>
</feature>
<gene>
    <name evidence="2" type="ORF">OUZ56_033136</name>
</gene>
<dbReference type="EMBL" id="JAOYFB010000044">
    <property type="protein sequence ID" value="KAK4045512.1"/>
    <property type="molecule type" value="Genomic_DNA"/>
</dbReference>
<organism evidence="2 3">
    <name type="scientific">Daphnia magna</name>
    <dbReference type="NCBI Taxonomy" id="35525"/>
    <lineage>
        <taxon>Eukaryota</taxon>
        <taxon>Metazoa</taxon>
        <taxon>Ecdysozoa</taxon>
        <taxon>Arthropoda</taxon>
        <taxon>Crustacea</taxon>
        <taxon>Branchiopoda</taxon>
        <taxon>Diplostraca</taxon>
        <taxon>Cladocera</taxon>
        <taxon>Anomopoda</taxon>
        <taxon>Daphniidae</taxon>
        <taxon>Daphnia</taxon>
    </lineage>
</organism>
<feature type="region of interest" description="Disordered" evidence="1">
    <location>
        <begin position="262"/>
        <end position="294"/>
    </location>
</feature>
<name>A0ABR0BAA9_9CRUS</name>
<keyword evidence="3" id="KW-1185">Reference proteome</keyword>
<dbReference type="PANTHER" id="PTHR39186">
    <property type="entry name" value="DUF2071 FAMILY PROTEIN"/>
    <property type="match status" value="1"/>
</dbReference>
<evidence type="ECO:0000256" key="1">
    <source>
        <dbReference type="SAM" id="MobiDB-lite"/>
    </source>
</evidence>
<dbReference type="Proteomes" id="UP001234178">
    <property type="component" value="Unassembled WGS sequence"/>
</dbReference>
<proteinExistence type="predicted"/>
<evidence type="ECO:0000313" key="3">
    <source>
        <dbReference type="Proteomes" id="UP001234178"/>
    </source>
</evidence>
<feature type="region of interest" description="Disordered" evidence="1">
    <location>
        <begin position="905"/>
        <end position="932"/>
    </location>
</feature>
<feature type="compositionally biased region" description="Low complexity" evidence="1">
    <location>
        <begin position="915"/>
        <end position="925"/>
    </location>
</feature>
<comment type="caution">
    <text evidence="2">The sequence shown here is derived from an EMBL/GenBank/DDBJ whole genome shotgun (WGS) entry which is preliminary data.</text>
</comment>
<dbReference type="PANTHER" id="PTHR39186:SF1">
    <property type="entry name" value="DUF2071 DOMAIN-CONTAINING PROTEIN"/>
    <property type="match status" value="1"/>
</dbReference>
<accession>A0ABR0BAA9</accession>
<evidence type="ECO:0000313" key="2">
    <source>
        <dbReference type="EMBL" id="KAK4045512.1"/>
    </source>
</evidence>
<reference evidence="2 3" key="1">
    <citation type="journal article" date="2023" name="Nucleic Acids Res.">
        <title>The hologenome of Daphnia magna reveals possible DNA methylation and microbiome-mediated evolution of the host genome.</title>
        <authorList>
            <person name="Chaturvedi A."/>
            <person name="Li X."/>
            <person name="Dhandapani V."/>
            <person name="Marshall H."/>
            <person name="Kissane S."/>
            <person name="Cuenca-Cambronero M."/>
            <person name="Asole G."/>
            <person name="Calvet F."/>
            <person name="Ruiz-Romero M."/>
            <person name="Marangio P."/>
            <person name="Guigo R."/>
            <person name="Rago D."/>
            <person name="Mirbahai L."/>
            <person name="Eastwood N."/>
            <person name="Colbourne J.K."/>
            <person name="Zhou J."/>
            <person name="Mallon E."/>
            <person name="Orsini L."/>
        </authorList>
    </citation>
    <scope>NUCLEOTIDE SEQUENCE [LARGE SCALE GENOMIC DNA]</scope>
    <source>
        <strain evidence="2">LRV0_1</strain>
    </source>
</reference>